<feature type="compositionally biased region" description="Acidic residues" evidence="1">
    <location>
        <begin position="229"/>
        <end position="251"/>
    </location>
</feature>
<evidence type="ECO:0000256" key="1">
    <source>
        <dbReference type="SAM" id="MobiDB-lite"/>
    </source>
</evidence>
<gene>
    <name evidence="3" type="ORF">BT67DRAFT_433594</name>
</gene>
<feature type="compositionally biased region" description="Basic and acidic residues" evidence="1">
    <location>
        <begin position="200"/>
        <end position="210"/>
    </location>
</feature>
<dbReference type="Pfam" id="PF00397">
    <property type="entry name" value="WW"/>
    <property type="match status" value="1"/>
</dbReference>
<dbReference type="Proteomes" id="UP001304895">
    <property type="component" value="Unassembled WGS sequence"/>
</dbReference>
<feature type="region of interest" description="Disordered" evidence="1">
    <location>
        <begin position="58"/>
        <end position="133"/>
    </location>
</feature>
<feature type="region of interest" description="Disordered" evidence="1">
    <location>
        <begin position="1"/>
        <end position="23"/>
    </location>
</feature>
<dbReference type="CDD" id="cd00201">
    <property type="entry name" value="WW"/>
    <property type="match status" value="1"/>
</dbReference>
<dbReference type="PROSITE" id="PS50020">
    <property type="entry name" value="WW_DOMAIN_2"/>
    <property type="match status" value="1"/>
</dbReference>
<sequence length="251" mass="26543">MAGYFSPPQYTGTPSYGGQPAPPAPPGYATLTLIPGWVSQFDLQGQRWFYIEQATGRTTWDPPNSGYHQDASRGYGGEQYGQAPGYPSPAHQAPGYPSPGYQGQGYQAQGYQGQAYQNDGSGNYQGEPEKEKSNKGGMLLAAAGGLAVGAIGGALIANALGDDDDETSRALPAAETEEGTERGIPAALPATDADGDPVSDSDRESVQEAREEYEEALADAADSDASSSDQEELDEAREEYAEEYEDTYGRD</sequence>
<dbReference type="PROSITE" id="PS01159">
    <property type="entry name" value="WW_DOMAIN_1"/>
    <property type="match status" value="1"/>
</dbReference>
<evidence type="ECO:0000313" key="4">
    <source>
        <dbReference type="Proteomes" id="UP001304895"/>
    </source>
</evidence>
<reference evidence="3" key="2">
    <citation type="submission" date="2023-05" db="EMBL/GenBank/DDBJ databases">
        <authorList>
            <consortium name="Lawrence Berkeley National Laboratory"/>
            <person name="Steindorff A."/>
            <person name="Hensen N."/>
            <person name="Bonometti L."/>
            <person name="Westerberg I."/>
            <person name="Brannstrom I.O."/>
            <person name="Guillou S."/>
            <person name="Cros-Aarteil S."/>
            <person name="Calhoun S."/>
            <person name="Haridas S."/>
            <person name="Kuo A."/>
            <person name="Mondo S."/>
            <person name="Pangilinan J."/>
            <person name="Riley R."/>
            <person name="Labutti K."/>
            <person name="Andreopoulos B."/>
            <person name="Lipzen A."/>
            <person name="Chen C."/>
            <person name="Yanf M."/>
            <person name="Daum C."/>
            <person name="Ng V."/>
            <person name="Clum A."/>
            <person name="Ohm R."/>
            <person name="Martin F."/>
            <person name="Silar P."/>
            <person name="Natvig D."/>
            <person name="Lalanne C."/>
            <person name="Gautier V."/>
            <person name="Ament-Velasquez S.L."/>
            <person name="Kruys A."/>
            <person name="Hutchinson M.I."/>
            <person name="Powell A.J."/>
            <person name="Barry K."/>
            <person name="Miller A.N."/>
            <person name="Grigoriev I.V."/>
            <person name="Debuchy R."/>
            <person name="Gladieux P."/>
            <person name="Thoren M.H."/>
            <person name="Johannesson H."/>
        </authorList>
    </citation>
    <scope>NUCLEOTIDE SEQUENCE</scope>
    <source>
        <strain evidence="3">CBS 123565</strain>
    </source>
</reference>
<evidence type="ECO:0000313" key="3">
    <source>
        <dbReference type="EMBL" id="KAK4135527.1"/>
    </source>
</evidence>
<feature type="domain" description="WW" evidence="2">
    <location>
        <begin position="31"/>
        <end position="65"/>
    </location>
</feature>
<organism evidence="3 4">
    <name type="scientific">Trichocladium antarcticum</name>
    <dbReference type="NCBI Taxonomy" id="1450529"/>
    <lineage>
        <taxon>Eukaryota</taxon>
        <taxon>Fungi</taxon>
        <taxon>Dikarya</taxon>
        <taxon>Ascomycota</taxon>
        <taxon>Pezizomycotina</taxon>
        <taxon>Sordariomycetes</taxon>
        <taxon>Sordariomycetidae</taxon>
        <taxon>Sordariales</taxon>
        <taxon>Chaetomiaceae</taxon>
        <taxon>Trichocladium</taxon>
    </lineage>
</organism>
<feature type="compositionally biased region" description="Low complexity" evidence="1">
    <location>
        <begin position="92"/>
        <end position="117"/>
    </location>
</feature>
<name>A0AAN6UM10_9PEZI</name>
<dbReference type="InterPro" id="IPR036020">
    <property type="entry name" value="WW_dom_sf"/>
</dbReference>
<keyword evidence="4" id="KW-1185">Reference proteome</keyword>
<comment type="caution">
    <text evidence="3">The sequence shown here is derived from an EMBL/GenBank/DDBJ whole genome shotgun (WGS) entry which is preliminary data.</text>
</comment>
<feature type="region of interest" description="Disordered" evidence="1">
    <location>
        <begin position="160"/>
        <end position="251"/>
    </location>
</feature>
<protein>
    <recommendedName>
        <fullName evidence="2">WW domain-containing protein</fullName>
    </recommendedName>
</protein>
<proteinExistence type="predicted"/>
<accession>A0AAN6UM10</accession>
<dbReference type="SUPFAM" id="SSF51045">
    <property type="entry name" value="WW domain"/>
    <property type="match status" value="1"/>
</dbReference>
<feature type="compositionally biased region" description="Low complexity" evidence="1">
    <location>
        <begin position="218"/>
        <end position="228"/>
    </location>
</feature>
<dbReference type="EMBL" id="MU853406">
    <property type="protein sequence ID" value="KAK4135527.1"/>
    <property type="molecule type" value="Genomic_DNA"/>
</dbReference>
<reference evidence="3" key="1">
    <citation type="journal article" date="2023" name="Mol. Phylogenet. Evol.">
        <title>Genome-scale phylogeny and comparative genomics of the fungal order Sordariales.</title>
        <authorList>
            <person name="Hensen N."/>
            <person name="Bonometti L."/>
            <person name="Westerberg I."/>
            <person name="Brannstrom I.O."/>
            <person name="Guillou S."/>
            <person name="Cros-Aarteil S."/>
            <person name="Calhoun S."/>
            <person name="Haridas S."/>
            <person name="Kuo A."/>
            <person name="Mondo S."/>
            <person name="Pangilinan J."/>
            <person name="Riley R."/>
            <person name="LaButti K."/>
            <person name="Andreopoulos B."/>
            <person name="Lipzen A."/>
            <person name="Chen C."/>
            <person name="Yan M."/>
            <person name="Daum C."/>
            <person name="Ng V."/>
            <person name="Clum A."/>
            <person name="Steindorff A."/>
            <person name="Ohm R.A."/>
            <person name="Martin F."/>
            <person name="Silar P."/>
            <person name="Natvig D.O."/>
            <person name="Lalanne C."/>
            <person name="Gautier V."/>
            <person name="Ament-Velasquez S.L."/>
            <person name="Kruys A."/>
            <person name="Hutchinson M.I."/>
            <person name="Powell A.J."/>
            <person name="Barry K."/>
            <person name="Miller A.N."/>
            <person name="Grigoriev I.V."/>
            <person name="Debuchy R."/>
            <person name="Gladieux P."/>
            <person name="Hiltunen Thoren M."/>
            <person name="Johannesson H."/>
        </authorList>
    </citation>
    <scope>NUCLEOTIDE SEQUENCE</scope>
    <source>
        <strain evidence="3">CBS 123565</strain>
    </source>
</reference>
<dbReference type="AlphaFoldDB" id="A0AAN6UM10"/>
<dbReference type="InterPro" id="IPR001202">
    <property type="entry name" value="WW_dom"/>
</dbReference>
<evidence type="ECO:0000259" key="2">
    <source>
        <dbReference type="PROSITE" id="PS50020"/>
    </source>
</evidence>
<dbReference type="Gene3D" id="2.20.70.10">
    <property type="match status" value="1"/>
</dbReference>